<dbReference type="HAMAP" id="MF_00163">
    <property type="entry name" value="Pep_deformylase"/>
    <property type="match status" value="1"/>
</dbReference>
<reference evidence="3 4" key="1">
    <citation type="submission" date="2010-08" db="EMBL/GenBank/DDBJ databases">
        <authorList>
            <person name="Durkin A.S."/>
            <person name="Madupu R."/>
            <person name="Torralba M."/>
            <person name="Gillis M."/>
            <person name="Methe B."/>
            <person name="Sutton G."/>
            <person name="Nelson K.E."/>
        </authorList>
    </citation>
    <scope>NUCLEOTIDE SEQUENCE [LARGE SCALE GENOMIC DNA]</scope>
    <source>
        <strain evidence="3 4">PB189-T1-4</strain>
    </source>
</reference>
<sequence length="183" mass="20091">MKHSTAYKEMVCFPSPILQTVCTPVKHITSDIKELAHHMLDVMYATDGCGLAAPQIGETIRLVVIDVDWSSTSAKNPYVLVNPTIVTADGKDRLMPEGCLSYPGIMVGVTRPSHVICEAYNLDGECMRYEATGNLMAACLQHECDHINGITIPDHLPPLEKIEKLKEYKLAVEKGARPGDVEV</sequence>
<keyword evidence="2" id="KW-0648">Protein biosynthesis</keyword>
<name>A0ABN0AYW5_9ACTN</name>
<gene>
    <name evidence="2 3" type="primary">def</name>
    <name evidence="3" type="ORF">HMPREF9248_0194</name>
</gene>
<feature type="binding site" evidence="2">
    <location>
        <position position="142"/>
    </location>
    <ligand>
        <name>Fe cation</name>
        <dbReference type="ChEBI" id="CHEBI:24875"/>
    </ligand>
</feature>
<dbReference type="PIRSF" id="PIRSF004749">
    <property type="entry name" value="Pep_def"/>
    <property type="match status" value="1"/>
</dbReference>
<dbReference type="PANTHER" id="PTHR10458">
    <property type="entry name" value="PEPTIDE DEFORMYLASE"/>
    <property type="match status" value="1"/>
</dbReference>
<dbReference type="EC" id="3.5.1.88" evidence="2"/>
<comment type="function">
    <text evidence="2">Removes the formyl group from the N-terminal Met of newly synthesized proteins. Requires at least a dipeptide for an efficient rate of reaction. N-terminal L-methionine is a prerequisite for activity but the enzyme has broad specificity at other positions.</text>
</comment>
<dbReference type="PRINTS" id="PR01576">
    <property type="entry name" value="PDEFORMYLASE"/>
</dbReference>
<dbReference type="PANTHER" id="PTHR10458:SF22">
    <property type="entry name" value="PEPTIDE DEFORMYLASE"/>
    <property type="match status" value="1"/>
</dbReference>
<keyword evidence="2 3" id="KW-0378">Hydrolase</keyword>
<evidence type="ECO:0000256" key="2">
    <source>
        <dbReference type="HAMAP-Rule" id="MF_00163"/>
    </source>
</evidence>
<dbReference type="Proteomes" id="UP000004431">
    <property type="component" value="Unassembled WGS sequence"/>
</dbReference>
<dbReference type="SUPFAM" id="SSF56420">
    <property type="entry name" value="Peptide deformylase"/>
    <property type="match status" value="1"/>
</dbReference>
<organism evidence="3 4">
    <name type="scientific">Fannyhessea vaginae PB189-T1-4</name>
    <dbReference type="NCBI Taxonomy" id="866774"/>
    <lineage>
        <taxon>Bacteria</taxon>
        <taxon>Bacillati</taxon>
        <taxon>Actinomycetota</taxon>
        <taxon>Coriobacteriia</taxon>
        <taxon>Coriobacteriales</taxon>
        <taxon>Atopobiaceae</taxon>
        <taxon>Fannyhessea</taxon>
    </lineage>
</organism>
<feature type="binding site" evidence="2">
    <location>
        <position position="146"/>
    </location>
    <ligand>
        <name>Fe cation</name>
        <dbReference type="ChEBI" id="CHEBI:24875"/>
    </ligand>
</feature>
<keyword evidence="2" id="KW-0479">Metal-binding</keyword>
<protein>
    <recommendedName>
        <fullName evidence="2">Peptide deformylase</fullName>
        <shortName evidence="2">PDF</shortName>
        <ecNumber evidence="2">3.5.1.88</ecNumber>
    </recommendedName>
    <alternativeName>
        <fullName evidence="2">Polypeptide deformylase</fullName>
    </alternativeName>
</protein>
<feature type="active site" evidence="2">
    <location>
        <position position="143"/>
    </location>
</feature>
<dbReference type="Gene3D" id="3.90.45.10">
    <property type="entry name" value="Peptide deformylase"/>
    <property type="match status" value="1"/>
</dbReference>
<comment type="catalytic activity">
    <reaction evidence="2">
        <text>N-terminal N-formyl-L-methionyl-[peptide] + H2O = N-terminal L-methionyl-[peptide] + formate</text>
        <dbReference type="Rhea" id="RHEA:24420"/>
        <dbReference type="Rhea" id="RHEA-COMP:10639"/>
        <dbReference type="Rhea" id="RHEA-COMP:10640"/>
        <dbReference type="ChEBI" id="CHEBI:15377"/>
        <dbReference type="ChEBI" id="CHEBI:15740"/>
        <dbReference type="ChEBI" id="CHEBI:49298"/>
        <dbReference type="ChEBI" id="CHEBI:64731"/>
        <dbReference type="EC" id="3.5.1.88"/>
    </reaction>
</comment>
<dbReference type="NCBIfam" id="TIGR00079">
    <property type="entry name" value="pept_deformyl"/>
    <property type="match status" value="1"/>
</dbReference>
<dbReference type="Pfam" id="PF01327">
    <property type="entry name" value="Pep_deformylase"/>
    <property type="match status" value="1"/>
</dbReference>
<keyword evidence="4" id="KW-1185">Reference proteome</keyword>
<keyword evidence="2" id="KW-0408">Iron</keyword>
<dbReference type="GO" id="GO:0042586">
    <property type="term" value="F:peptide deformylase activity"/>
    <property type="evidence" value="ECO:0007669"/>
    <property type="project" value="UniProtKB-EC"/>
</dbReference>
<dbReference type="CDD" id="cd00487">
    <property type="entry name" value="Pep_deformylase"/>
    <property type="match status" value="1"/>
</dbReference>
<accession>A0ABN0AYW5</accession>
<dbReference type="RefSeq" id="WP_006304580.1">
    <property type="nucleotide sequence ID" value="NZ_AEDQ01000030.1"/>
</dbReference>
<evidence type="ECO:0000313" key="3">
    <source>
        <dbReference type="EMBL" id="EFL43717.1"/>
    </source>
</evidence>
<dbReference type="EMBL" id="AEDQ01000030">
    <property type="protein sequence ID" value="EFL43717.1"/>
    <property type="molecule type" value="Genomic_DNA"/>
</dbReference>
<dbReference type="InterPro" id="IPR023635">
    <property type="entry name" value="Peptide_deformylase"/>
</dbReference>
<dbReference type="InterPro" id="IPR036821">
    <property type="entry name" value="Peptide_deformylase_sf"/>
</dbReference>
<comment type="cofactor">
    <cofactor evidence="2">
        <name>Fe(2+)</name>
        <dbReference type="ChEBI" id="CHEBI:29033"/>
    </cofactor>
    <text evidence="2">Binds 1 Fe(2+) ion.</text>
</comment>
<evidence type="ECO:0000313" key="4">
    <source>
        <dbReference type="Proteomes" id="UP000004431"/>
    </source>
</evidence>
<evidence type="ECO:0000256" key="1">
    <source>
        <dbReference type="ARBA" id="ARBA00010759"/>
    </source>
</evidence>
<dbReference type="NCBIfam" id="NF001159">
    <property type="entry name" value="PRK00150.1-3"/>
    <property type="match status" value="1"/>
</dbReference>
<feature type="binding site" evidence="2">
    <location>
        <position position="99"/>
    </location>
    <ligand>
        <name>Fe cation</name>
        <dbReference type="ChEBI" id="CHEBI:24875"/>
    </ligand>
</feature>
<proteinExistence type="inferred from homology"/>
<comment type="caution">
    <text evidence="3">The sequence shown here is derived from an EMBL/GenBank/DDBJ whole genome shotgun (WGS) entry which is preliminary data.</text>
</comment>
<comment type="similarity">
    <text evidence="1 2">Belongs to the polypeptide deformylase family.</text>
</comment>